<protein>
    <submittedName>
        <fullName evidence="2">MARVEL domain-containing protein</fullName>
    </submittedName>
</protein>
<sequence>MSDLNVNRRDSKYKYFWGFLHVETATQIICGLALIGCFLASIGLCYREYDNFGAYFTIFEVVIAILGYAFVLVGIDQSKPQYFYLCLWRLGLQLVIYTFATFTFVIFVALDVFKPRHDDTKYNVLAINNSLFYGGLLLLDIFIFDVIYKCYKYLIEQAAADKDVLPQSNVVAQISVTSEHETQI</sequence>
<dbReference type="WBParaSite" id="ES5_v2.g26758.t1">
    <property type="protein sequence ID" value="ES5_v2.g26758.t1"/>
    <property type="gene ID" value="ES5_v2.g26758"/>
</dbReference>
<name>A0AC34GAI5_9BILA</name>
<proteinExistence type="predicted"/>
<dbReference type="Proteomes" id="UP000887579">
    <property type="component" value="Unplaced"/>
</dbReference>
<evidence type="ECO:0000313" key="1">
    <source>
        <dbReference type="Proteomes" id="UP000887579"/>
    </source>
</evidence>
<reference evidence="2" key="1">
    <citation type="submission" date="2022-11" db="UniProtKB">
        <authorList>
            <consortium name="WormBaseParasite"/>
        </authorList>
    </citation>
    <scope>IDENTIFICATION</scope>
</reference>
<evidence type="ECO:0000313" key="2">
    <source>
        <dbReference type="WBParaSite" id="ES5_v2.g26758.t1"/>
    </source>
</evidence>
<accession>A0AC34GAI5</accession>
<organism evidence="1 2">
    <name type="scientific">Panagrolaimus sp. ES5</name>
    <dbReference type="NCBI Taxonomy" id="591445"/>
    <lineage>
        <taxon>Eukaryota</taxon>
        <taxon>Metazoa</taxon>
        <taxon>Ecdysozoa</taxon>
        <taxon>Nematoda</taxon>
        <taxon>Chromadorea</taxon>
        <taxon>Rhabditida</taxon>
        <taxon>Tylenchina</taxon>
        <taxon>Panagrolaimomorpha</taxon>
        <taxon>Panagrolaimoidea</taxon>
        <taxon>Panagrolaimidae</taxon>
        <taxon>Panagrolaimus</taxon>
    </lineage>
</organism>